<feature type="transmembrane region" description="Helical" evidence="1">
    <location>
        <begin position="129"/>
        <end position="152"/>
    </location>
</feature>
<feature type="transmembrane region" description="Helical" evidence="1">
    <location>
        <begin position="234"/>
        <end position="256"/>
    </location>
</feature>
<reference evidence="3" key="4">
    <citation type="submission" date="2025-08" db="UniProtKB">
        <authorList>
            <consortium name="RefSeq"/>
        </authorList>
    </citation>
    <scope>IDENTIFICATION</scope>
</reference>
<reference evidence="3" key="3">
    <citation type="journal article" date="2013" name="Mol. Aspects Med.">
        <title>The solute carrier family 10 (SLC10): beyond bile acid transport.</title>
        <authorList>
            <person name="Claro da Silva T."/>
            <person name="Polli J.E."/>
            <person name="Swaan P.W."/>
        </authorList>
    </citation>
    <scope>NUCLEOTIDE SEQUENCE</scope>
</reference>
<dbReference type="Proteomes" id="UP000675920">
    <property type="component" value="Unplaced"/>
</dbReference>
<evidence type="ECO:0000313" key="3">
    <source>
        <dbReference type="RefSeq" id="WP_028310104.1"/>
    </source>
</evidence>
<name>A0A8B6X186_9BURK</name>
<evidence type="ECO:0000313" key="2">
    <source>
        <dbReference type="Proteomes" id="UP000675920"/>
    </source>
</evidence>
<protein>
    <submittedName>
        <fullName evidence="3">Bile acid:sodium symporter family protein</fullName>
    </submittedName>
</protein>
<proteinExistence type="predicted"/>
<organism evidence="2 3">
    <name type="scientific">Derxia gummosa DSM 723</name>
    <dbReference type="NCBI Taxonomy" id="1121388"/>
    <lineage>
        <taxon>Bacteria</taxon>
        <taxon>Pseudomonadati</taxon>
        <taxon>Pseudomonadota</taxon>
        <taxon>Betaproteobacteria</taxon>
        <taxon>Burkholderiales</taxon>
        <taxon>Alcaligenaceae</taxon>
        <taxon>Derxia</taxon>
    </lineage>
</organism>
<dbReference type="InterPro" id="IPR016833">
    <property type="entry name" value="Put_Na-Bile_cotransptr"/>
</dbReference>
<dbReference type="GO" id="GO:0005886">
    <property type="term" value="C:plasma membrane"/>
    <property type="evidence" value="ECO:0007669"/>
    <property type="project" value="TreeGrafter"/>
</dbReference>
<reference evidence="3" key="1">
    <citation type="journal article" date="1991" name="Proc. Natl. Acad. Sci. U.S.A.">
        <title>Functional expression cloning and characterization of the hepatocyte Na+/bile acid cotransport system.</title>
        <authorList>
            <person name="Hagenbuch B."/>
            <person name="Stieger B."/>
            <person name="Foguet M."/>
            <person name="Lubbert H."/>
            <person name="Meier P.J."/>
        </authorList>
    </citation>
    <scope>NUCLEOTIDE SEQUENCE</scope>
</reference>
<keyword evidence="1" id="KW-0472">Membrane</keyword>
<dbReference type="RefSeq" id="WP_028310104.1">
    <property type="nucleotide sequence ID" value="NZ_AXWS01000007.1"/>
</dbReference>
<feature type="transmembrane region" description="Helical" evidence="1">
    <location>
        <begin position="70"/>
        <end position="89"/>
    </location>
</feature>
<dbReference type="PANTHER" id="PTHR18640">
    <property type="entry name" value="SOLUTE CARRIER FAMILY 10 MEMBER 7"/>
    <property type="match status" value="1"/>
</dbReference>
<accession>A0A8B6X186</accession>
<dbReference type="Pfam" id="PF13593">
    <property type="entry name" value="SBF_like"/>
    <property type="match status" value="1"/>
</dbReference>
<feature type="transmembrane region" description="Helical" evidence="1">
    <location>
        <begin position="164"/>
        <end position="182"/>
    </location>
</feature>
<feature type="transmembrane region" description="Helical" evidence="1">
    <location>
        <begin position="39"/>
        <end position="58"/>
    </location>
</feature>
<dbReference type="InterPro" id="IPR038770">
    <property type="entry name" value="Na+/solute_symporter_sf"/>
</dbReference>
<keyword evidence="1" id="KW-0812">Transmembrane</keyword>
<keyword evidence="1" id="KW-1133">Transmembrane helix</keyword>
<sequence length="325" mass="34519">MGFKFDWFMKGMLIAVGLAAIWPEPGAHGGWLHPELLNKIGVALIFFLSGLSLSFASLKSGTLQWKVHLLVQFTTFLVFPLIGLLLLHTTGGFMKADLQLGFFYLCALPSTVSSSVALTAAARGNVPAALFNATLSSLIGVVLTPAWLGFVLGKTGVEFPLAKVILDLLIWLVLPLALGQLSRPVLGNWAAKHKKRLSTVDRLTILLLVYTSFADSVAQGVWSHYGAGALIETVVGTALIFGVVLLAVNAVARALGMAEPERIASVFCGSKKTLASGVPMAQLIFGANPALGLILLPIMIYHPLQLAVGGVLAQRWAARERAAAE</sequence>
<dbReference type="OrthoDB" id="9792271at2"/>
<dbReference type="PANTHER" id="PTHR18640:SF5">
    <property type="entry name" value="SODIUM_BILE ACID COTRANSPORTER 7"/>
    <property type="match status" value="1"/>
</dbReference>
<keyword evidence="2" id="KW-1185">Reference proteome</keyword>
<feature type="transmembrane region" description="Helical" evidence="1">
    <location>
        <begin position="203"/>
        <end position="222"/>
    </location>
</feature>
<dbReference type="PIRSF" id="PIRSF026166">
    <property type="entry name" value="UCP026166"/>
    <property type="match status" value="1"/>
</dbReference>
<feature type="transmembrane region" description="Helical" evidence="1">
    <location>
        <begin position="101"/>
        <end position="122"/>
    </location>
</feature>
<dbReference type="Gene3D" id="1.20.1530.20">
    <property type="match status" value="1"/>
</dbReference>
<reference evidence="3" key="2">
    <citation type="journal article" date="2012" name="Curr Top Membr">
        <title>The SLC10 carrier family: transport functions and molecular structure.</title>
        <authorList>
            <person name="Doring B."/>
            <person name="Lutteke T."/>
            <person name="Geyer J."/>
            <person name="Petzinger E."/>
        </authorList>
    </citation>
    <scope>NUCLEOTIDE SEQUENCE</scope>
</reference>
<dbReference type="AlphaFoldDB" id="A0A8B6X186"/>
<evidence type="ECO:0000256" key="1">
    <source>
        <dbReference type="SAM" id="Phobius"/>
    </source>
</evidence>